<dbReference type="SUPFAM" id="SSF53850">
    <property type="entry name" value="Periplasmic binding protein-like II"/>
    <property type="match status" value="1"/>
</dbReference>
<sequence length="275" mass="29960">MKRTQRVVHLFIVLAGLFLVLVGCQKTSSQQASSSTSNVKQELLDHKTLTVGLEGTYAPFSYRKNGELAGFEVDLSRDIAKKLGVKVKFVPTKWDSLIAGLGANKFDVVLNNITKTPEREKVYDFSTPYIYSRYALITPTAKAGTITKLADIKGKTVVEGTGTSNEVLAKKLGAAKILPSGDFATTLGLLRQNRADATINSTAAWYSFAKSNSTKGLKFRAVPDAQQKPDEVSALLTKKTPKLRKAINQAIHDLRADGTLKKLSEKYFGGDVTTK</sequence>
<name>A0ABD7Z914_LACZE</name>
<reference evidence="3 4" key="1">
    <citation type="submission" date="2023-08" db="EMBL/GenBank/DDBJ databases">
        <authorList>
            <person name="Buchebner-Jance M."/>
        </authorList>
    </citation>
    <scope>NUCLEOTIDE SEQUENCE [LARGE SCALE GENOMIC DNA]</scope>
    <source>
        <strain evidence="3 4">NCIMB 15475</strain>
    </source>
</reference>
<dbReference type="RefSeq" id="WP_070651248.1">
    <property type="nucleotide sequence ID" value="NZ_CP132484.1"/>
</dbReference>
<feature type="domain" description="Solute-binding protein family 3/N-terminal" evidence="2">
    <location>
        <begin position="48"/>
        <end position="271"/>
    </location>
</feature>
<evidence type="ECO:0000313" key="3">
    <source>
        <dbReference type="EMBL" id="WLV83428.1"/>
    </source>
</evidence>
<keyword evidence="1" id="KW-0732">Signal</keyword>
<proteinExistence type="predicted"/>
<protein>
    <submittedName>
        <fullName evidence="3">Transporter substrate-binding domain-containing protein</fullName>
    </submittedName>
</protein>
<gene>
    <name evidence="3" type="ORF">LACZS2_002669</name>
</gene>
<dbReference type="GeneID" id="93270350"/>
<dbReference type="PROSITE" id="PS51257">
    <property type="entry name" value="PROKAR_LIPOPROTEIN"/>
    <property type="match status" value="1"/>
</dbReference>
<evidence type="ECO:0000259" key="2">
    <source>
        <dbReference type="SMART" id="SM00062"/>
    </source>
</evidence>
<dbReference type="PANTHER" id="PTHR35936:SF19">
    <property type="entry name" value="AMINO-ACID-BINDING PROTEIN YXEM-RELATED"/>
    <property type="match status" value="1"/>
</dbReference>
<dbReference type="Gene3D" id="3.40.190.10">
    <property type="entry name" value="Periplasmic binding protein-like II"/>
    <property type="match status" value="2"/>
</dbReference>
<dbReference type="PANTHER" id="PTHR35936">
    <property type="entry name" value="MEMBRANE-BOUND LYTIC MUREIN TRANSGLYCOSYLASE F"/>
    <property type="match status" value="1"/>
</dbReference>
<evidence type="ECO:0000256" key="1">
    <source>
        <dbReference type="ARBA" id="ARBA00022729"/>
    </source>
</evidence>
<evidence type="ECO:0000313" key="4">
    <source>
        <dbReference type="Proteomes" id="UP001229832"/>
    </source>
</evidence>
<dbReference type="AlphaFoldDB" id="A0ABD7Z914"/>
<dbReference type="InterPro" id="IPR001638">
    <property type="entry name" value="Solute-binding_3/MltF_N"/>
</dbReference>
<dbReference type="Proteomes" id="UP001229832">
    <property type="component" value="Chromosome"/>
</dbReference>
<dbReference type="Pfam" id="PF00497">
    <property type="entry name" value="SBP_bac_3"/>
    <property type="match status" value="1"/>
</dbReference>
<dbReference type="EMBL" id="CP132485">
    <property type="protein sequence ID" value="WLV83428.1"/>
    <property type="molecule type" value="Genomic_DNA"/>
</dbReference>
<accession>A0ABD7Z914</accession>
<keyword evidence="4" id="KW-1185">Reference proteome</keyword>
<organism evidence="3 4">
    <name type="scientific">Lacticaseibacillus zeae subsp. silagei</name>
    <dbReference type="NCBI Taxonomy" id="3068307"/>
    <lineage>
        <taxon>Bacteria</taxon>
        <taxon>Bacillati</taxon>
        <taxon>Bacillota</taxon>
        <taxon>Bacilli</taxon>
        <taxon>Lactobacillales</taxon>
        <taxon>Lactobacillaceae</taxon>
        <taxon>Lacticaseibacillus</taxon>
    </lineage>
</organism>
<dbReference type="SMART" id="SM00062">
    <property type="entry name" value="PBPb"/>
    <property type="match status" value="1"/>
</dbReference>